<dbReference type="SMART" id="SM00184">
    <property type="entry name" value="RING"/>
    <property type="match status" value="1"/>
</dbReference>
<gene>
    <name evidence="8" type="ORF">J1N35_017494</name>
</gene>
<organism evidence="8 9">
    <name type="scientific">Gossypium stocksii</name>
    <dbReference type="NCBI Taxonomy" id="47602"/>
    <lineage>
        <taxon>Eukaryota</taxon>
        <taxon>Viridiplantae</taxon>
        <taxon>Streptophyta</taxon>
        <taxon>Embryophyta</taxon>
        <taxon>Tracheophyta</taxon>
        <taxon>Spermatophyta</taxon>
        <taxon>Magnoliopsida</taxon>
        <taxon>eudicotyledons</taxon>
        <taxon>Gunneridae</taxon>
        <taxon>Pentapetalae</taxon>
        <taxon>rosids</taxon>
        <taxon>malvids</taxon>
        <taxon>Malvales</taxon>
        <taxon>Malvaceae</taxon>
        <taxon>Malvoideae</taxon>
        <taxon>Gossypium</taxon>
    </lineage>
</organism>
<comment type="catalytic activity">
    <reaction evidence="1">
        <text>S-ubiquitinyl-[E2 ubiquitin-conjugating enzyme]-L-cysteine + [acceptor protein]-L-lysine = [E2 ubiquitin-conjugating enzyme]-L-cysteine + N(6)-ubiquitinyl-[acceptor protein]-L-lysine.</text>
        <dbReference type="EC" id="2.3.2.27"/>
    </reaction>
</comment>
<comment type="caution">
    <text evidence="8">The sequence shown here is derived from an EMBL/GenBank/DDBJ whole genome shotgun (WGS) entry which is preliminary data.</text>
</comment>
<dbReference type="InterPro" id="IPR015943">
    <property type="entry name" value="WD40/YVTN_repeat-like_dom_sf"/>
</dbReference>
<evidence type="ECO:0000256" key="1">
    <source>
        <dbReference type="ARBA" id="ARBA00000900"/>
    </source>
</evidence>
<evidence type="ECO:0000256" key="4">
    <source>
        <dbReference type="ARBA" id="ARBA00034306"/>
    </source>
</evidence>
<dbReference type="InterPro" id="IPR037381">
    <property type="entry name" value="RFWD3"/>
</dbReference>
<dbReference type="SUPFAM" id="SSF50978">
    <property type="entry name" value="WD40 repeat-like"/>
    <property type="match status" value="1"/>
</dbReference>
<dbReference type="EC" id="2.3.2.27" evidence="2"/>
<keyword evidence="9" id="KW-1185">Reference proteome</keyword>
<feature type="domain" description="RING-type" evidence="7">
    <location>
        <begin position="85"/>
        <end position="131"/>
    </location>
</feature>
<dbReference type="CDD" id="cd16450">
    <property type="entry name" value="mRING-C3HGC3_RFWD3"/>
    <property type="match status" value="1"/>
</dbReference>
<evidence type="ECO:0000313" key="8">
    <source>
        <dbReference type="EMBL" id="KAH1090237.1"/>
    </source>
</evidence>
<dbReference type="GO" id="GO:0016604">
    <property type="term" value="C:nuclear body"/>
    <property type="evidence" value="ECO:0007669"/>
    <property type="project" value="UniProtKB-SubCell"/>
</dbReference>
<keyword evidence="5" id="KW-0479">Metal-binding</keyword>
<dbReference type="Gene3D" id="2.130.10.10">
    <property type="entry name" value="YVTN repeat-like/Quinoprotein amine dehydrogenase"/>
    <property type="match status" value="1"/>
</dbReference>
<proteinExistence type="predicted"/>
<feature type="region of interest" description="Disordered" evidence="6">
    <location>
        <begin position="1"/>
        <end position="75"/>
    </location>
</feature>
<reference evidence="8 9" key="1">
    <citation type="journal article" date="2021" name="Plant Biotechnol. J.">
        <title>Multi-omics assisted identification of the key and species-specific regulatory components of drought-tolerant mechanisms in Gossypium stocksii.</title>
        <authorList>
            <person name="Yu D."/>
            <person name="Ke L."/>
            <person name="Zhang D."/>
            <person name="Wu Y."/>
            <person name="Sun Y."/>
            <person name="Mei J."/>
            <person name="Sun J."/>
            <person name="Sun Y."/>
        </authorList>
    </citation>
    <scope>NUCLEOTIDE SEQUENCE [LARGE SCALE GENOMIC DNA]</scope>
    <source>
        <strain evidence="9">cv. E1</strain>
        <tissue evidence="8">Leaf</tissue>
    </source>
</reference>
<dbReference type="PANTHER" id="PTHR16047">
    <property type="entry name" value="RFWD3 PROTEIN"/>
    <property type="match status" value="1"/>
</dbReference>
<name>A0A9D3VN56_9ROSI</name>
<protein>
    <recommendedName>
        <fullName evidence="2">RING-type E3 ubiquitin transferase</fullName>
        <ecNumber evidence="2">2.3.2.27</ecNumber>
    </recommendedName>
</protein>
<dbReference type="OrthoDB" id="5600418at2759"/>
<feature type="compositionally biased region" description="Polar residues" evidence="6">
    <location>
        <begin position="59"/>
        <end position="74"/>
    </location>
</feature>
<dbReference type="InterPro" id="IPR013083">
    <property type="entry name" value="Znf_RING/FYVE/PHD"/>
</dbReference>
<accession>A0A9D3VN56</accession>
<dbReference type="PROSITE" id="PS50089">
    <property type="entry name" value="ZF_RING_2"/>
    <property type="match status" value="1"/>
</dbReference>
<dbReference type="Proteomes" id="UP000828251">
    <property type="component" value="Unassembled WGS sequence"/>
</dbReference>
<dbReference type="InterPro" id="IPR036322">
    <property type="entry name" value="WD40_repeat_dom_sf"/>
</dbReference>
<evidence type="ECO:0000259" key="7">
    <source>
        <dbReference type="PROSITE" id="PS50089"/>
    </source>
</evidence>
<dbReference type="InterPro" id="IPR001841">
    <property type="entry name" value="Znf_RING"/>
</dbReference>
<dbReference type="EMBL" id="JAIQCV010000006">
    <property type="protein sequence ID" value="KAH1090237.1"/>
    <property type="molecule type" value="Genomic_DNA"/>
</dbReference>
<dbReference type="Gene3D" id="3.30.40.10">
    <property type="entry name" value="Zinc/RING finger domain, C3HC4 (zinc finger)"/>
    <property type="match status" value="1"/>
</dbReference>
<dbReference type="Pfam" id="PF13639">
    <property type="entry name" value="zf-RING_2"/>
    <property type="match status" value="1"/>
</dbReference>
<evidence type="ECO:0000313" key="9">
    <source>
        <dbReference type="Proteomes" id="UP000828251"/>
    </source>
</evidence>
<dbReference type="InterPro" id="IPR056527">
    <property type="entry name" value="WD40_RFWD3"/>
</dbReference>
<dbReference type="GO" id="GO:0016567">
    <property type="term" value="P:protein ubiquitination"/>
    <property type="evidence" value="ECO:0007669"/>
    <property type="project" value="InterPro"/>
</dbReference>
<dbReference type="Pfam" id="PF23419">
    <property type="entry name" value="WD40_RFWD3"/>
    <property type="match status" value="1"/>
</dbReference>
<sequence length="607" mass="66884">MPNPIDYIALGSESEEETEPELEDSEETEEEQEQEGFIPLMESPRVLAEKESKNGEATVCSNAEESGENSQGNEWNRGDTDGLFCSICMEAWTTTGDHHVCCLPCGHIFGFSCIRKWLQQRGTTEKCPQCNRKCTLKDVRKLFASRVVAIDGESQKRIQSFEAKCISLDKKNAVLIKKEAEWKKREALLQRELHQLKEKTIYLEHLLDVKPRTLGHLPSMGGYCVPSLGSEFNGQGPFILQKELGVDGARLFDIDASSKIILMTRRLQGLGGMHVLTKMSLVAPYTRQDISLPTGSKAVRDLHICPSDGSLSLFASLGKKLSVLSTKINNFILAYDLPAPAWSCSWDLNGSHQIYAGLQNGSLVVFDMRQTARPLEFVNGLTSNPVHTIYSLHNSTLPSGVTAVLSAYILYIYSLHNSTLPSGVTAVLSASSAGIFQWNFVGSEERQPVVLETGNQGACISLAYCPSSDDIIASFRPRIDNSNEMAYSQHLLTPAIGQGVQGSHVHLKRFGSNCYQKLAVTCANVNDVRLPRSAVMNIESHGCLFASGDELTGELVLRELPSFTVIQHLKLRKQPIYDVKYVHDVGGGLLGCLCDDILQLYGNHALK</sequence>
<dbReference type="AlphaFoldDB" id="A0A9D3VN56"/>
<dbReference type="GO" id="GO:0008270">
    <property type="term" value="F:zinc ion binding"/>
    <property type="evidence" value="ECO:0007669"/>
    <property type="project" value="UniProtKB-KW"/>
</dbReference>
<evidence type="ECO:0000256" key="6">
    <source>
        <dbReference type="SAM" id="MobiDB-lite"/>
    </source>
</evidence>
<comment type="subcellular location">
    <subcellularLocation>
        <location evidence="4">Nucleus</location>
        <location evidence="4">Nuclear body</location>
    </subcellularLocation>
</comment>
<keyword evidence="3" id="KW-0853">WD repeat</keyword>
<feature type="compositionally biased region" description="Acidic residues" evidence="6">
    <location>
        <begin position="13"/>
        <end position="34"/>
    </location>
</feature>
<keyword evidence="5" id="KW-0863">Zinc-finger</keyword>
<evidence type="ECO:0000256" key="3">
    <source>
        <dbReference type="ARBA" id="ARBA00022574"/>
    </source>
</evidence>
<dbReference type="GO" id="GO:0036297">
    <property type="term" value="P:interstrand cross-link repair"/>
    <property type="evidence" value="ECO:0007669"/>
    <property type="project" value="InterPro"/>
</dbReference>
<dbReference type="GO" id="GO:0061630">
    <property type="term" value="F:ubiquitin protein ligase activity"/>
    <property type="evidence" value="ECO:0007669"/>
    <property type="project" value="UniProtKB-EC"/>
</dbReference>
<evidence type="ECO:0000256" key="2">
    <source>
        <dbReference type="ARBA" id="ARBA00012483"/>
    </source>
</evidence>
<keyword evidence="5" id="KW-0862">Zinc</keyword>
<dbReference type="PANTHER" id="PTHR16047:SF13">
    <property type="entry name" value="E3 UBIQUITIN-PROTEIN LIGASE RFWD3"/>
    <property type="match status" value="1"/>
</dbReference>
<dbReference type="SUPFAM" id="SSF57850">
    <property type="entry name" value="RING/U-box"/>
    <property type="match status" value="1"/>
</dbReference>
<evidence type="ECO:0000256" key="5">
    <source>
        <dbReference type="PROSITE-ProRule" id="PRU00175"/>
    </source>
</evidence>